<reference evidence="2 3" key="1">
    <citation type="submission" date="2017-08" db="EMBL/GenBank/DDBJ databases">
        <title>Draft Genome Sequence of Loktanella cinnabarina Strain XM1, Isolated from Coastal Surface Water.</title>
        <authorList>
            <person name="Ma R."/>
            <person name="Wang J."/>
            <person name="Wang Q."/>
            <person name="Ma Z."/>
            <person name="Li J."/>
            <person name="Chen L."/>
        </authorList>
    </citation>
    <scope>NUCLEOTIDE SEQUENCE [LARGE SCALE GENOMIC DNA]</scope>
    <source>
        <strain evidence="2 3">XM1</strain>
    </source>
</reference>
<dbReference type="RefSeq" id="WP_099278191.1">
    <property type="nucleotide sequence ID" value="NZ_KZ304970.1"/>
</dbReference>
<evidence type="ECO:0000256" key="1">
    <source>
        <dbReference type="SAM" id="MobiDB-lite"/>
    </source>
</evidence>
<sequence length="133" mass="14448">MADDREERIRKRAYELWERDGSPEGQNDAHWHEAAREIDAQMQDESRSAGDAGPEPEVHKSDEDNSGPGTPEPPSRAKTPRKKAASKPDESGEAKPVRKTASKAAAKTTKAPARATKPRKPRAKKGEAPDGTG</sequence>
<feature type="compositionally biased region" description="Basic and acidic residues" evidence="1">
    <location>
        <begin position="13"/>
        <end position="48"/>
    </location>
</feature>
<dbReference type="Pfam" id="PF11154">
    <property type="entry name" value="DUF2934"/>
    <property type="match status" value="1"/>
</dbReference>
<dbReference type="InterPro" id="IPR021327">
    <property type="entry name" value="DUF2934"/>
</dbReference>
<dbReference type="Proteomes" id="UP000221860">
    <property type="component" value="Unassembled WGS sequence"/>
</dbReference>
<dbReference type="OrthoDB" id="9811127at2"/>
<organism evidence="2 3">
    <name type="scientific">Limimaricola cinnabarinus</name>
    <dbReference type="NCBI Taxonomy" id="1125964"/>
    <lineage>
        <taxon>Bacteria</taxon>
        <taxon>Pseudomonadati</taxon>
        <taxon>Pseudomonadota</taxon>
        <taxon>Alphaproteobacteria</taxon>
        <taxon>Rhodobacterales</taxon>
        <taxon>Paracoccaceae</taxon>
        <taxon>Limimaricola</taxon>
    </lineage>
</organism>
<feature type="compositionally biased region" description="Basic and acidic residues" evidence="1">
    <location>
        <begin position="86"/>
        <end position="96"/>
    </location>
</feature>
<accession>A0A2G1MD74</accession>
<feature type="region of interest" description="Disordered" evidence="1">
    <location>
        <begin position="13"/>
        <end position="133"/>
    </location>
</feature>
<gene>
    <name evidence="2" type="ORF">CJ301_15035</name>
</gene>
<proteinExistence type="predicted"/>
<feature type="compositionally biased region" description="Basic and acidic residues" evidence="1">
    <location>
        <begin position="124"/>
        <end position="133"/>
    </location>
</feature>
<dbReference type="EMBL" id="NQWH01000030">
    <property type="protein sequence ID" value="PHP26685.1"/>
    <property type="molecule type" value="Genomic_DNA"/>
</dbReference>
<evidence type="ECO:0000313" key="3">
    <source>
        <dbReference type="Proteomes" id="UP000221860"/>
    </source>
</evidence>
<dbReference type="AlphaFoldDB" id="A0A2G1MD74"/>
<keyword evidence="3" id="KW-1185">Reference proteome</keyword>
<comment type="caution">
    <text evidence="2">The sequence shown here is derived from an EMBL/GenBank/DDBJ whole genome shotgun (WGS) entry which is preliminary data.</text>
</comment>
<name>A0A2G1MD74_9RHOB</name>
<protein>
    <recommendedName>
        <fullName evidence="4">DUF2934 domain-containing protein</fullName>
    </recommendedName>
</protein>
<evidence type="ECO:0008006" key="4">
    <source>
        <dbReference type="Google" id="ProtNLM"/>
    </source>
</evidence>
<feature type="compositionally biased region" description="Low complexity" evidence="1">
    <location>
        <begin position="102"/>
        <end position="115"/>
    </location>
</feature>
<evidence type="ECO:0000313" key="2">
    <source>
        <dbReference type="EMBL" id="PHP26685.1"/>
    </source>
</evidence>